<name>A0A3E4T393_PHOVU</name>
<dbReference type="RefSeq" id="WP_117515659.1">
    <property type="nucleotide sequence ID" value="NZ_JBBNFD010000745.1"/>
</dbReference>
<keyword evidence="1" id="KW-0159">Chromosome partition</keyword>
<dbReference type="GO" id="GO:0007059">
    <property type="term" value="P:chromosome segregation"/>
    <property type="evidence" value="ECO:0007669"/>
    <property type="project" value="UniProtKB-KW"/>
</dbReference>
<evidence type="ECO:0000259" key="6">
    <source>
        <dbReference type="PROSITE" id="PS51898"/>
    </source>
</evidence>
<dbReference type="InterPro" id="IPR002104">
    <property type="entry name" value="Integrase_catalytic"/>
</dbReference>
<dbReference type="InterPro" id="IPR011010">
    <property type="entry name" value="DNA_brk_join_enz"/>
</dbReference>
<evidence type="ECO:0000256" key="1">
    <source>
        <dbReference type="ARBA" id="ARBA00022829"/>
    </source>
</evidence>
<sequence length="419" mass="47904">MPYWKSTNKFFNMEQTNIKSLIATCHEKMIGDGYSESTIATHMSNLERGIFTYMSERGEEIYNPDIGDSFLESLTRNTQWEKHYRCIGMLNSVLRYGHIMVNRPPSQRHELPGEIGAVAKRLIELKRSERASPKTIEVYQRVISQFIAVVQIKGVKQVAEITESHIVNFISTSTNSRGQRLYVMKMFCKYLLTEGYVKYSLGALLDSVKTPQREKVPSVYNQDEIALIENSIDRSNFGGRRLYAMFLLASRLGLRVSDIIRLRFANLDWDKCTISIVQYKTKHEVVLPLLTDVGNAIIDYLQAERPSSDDEHVFISTRPPYKGVSRDTVWLGLQKAIQQSGVNIQHRRHGIHAFRHSLASQLLSKETPLPIISSTLGHMSTTTTSNYLRVDLAKLRSILLSPSLVPERFYTQKGGIFYE</sequence>
<evidence type="ECO:0000256" key="5">
    <source>
        <dbReference type="PROSITE-ProRule" id="PRU01248"/>
    </source>
</evidence>
<dbReference type="Gene3D" id="1.10.150.130">
    <property type="match status" value="1"/>
</dbReference>
<dbReference type="CDD" id="cd01188">
    <property type="entry name" value="INT_RitA_C_like"/>
    <property type="match status" value="1"/>
</dbReference>
<proteinExistence type="predicted"/>
<dbReference type="AlphaFoldDB" id="A0A3E4T393"/>
<protein>
    <submittedName>
        <fullName evidence="8">Integrase</fullName>
    </submittedName>
</protein>
<evidence type="ECO:0000313" key="8">
    <source>
        <dbReference type="EMBL" id="RGL85556.1"/>
    </source>
</evidence>
<dbReference type="Gene3D" id="1.10.443.10">
    <property type="entry name" value="Intergrase catalytic core"/>
    <property type="match status" value="1"/>
</dbReference>
<evidence type="ECO:0000313" key="9">
    <source>
        <dbReference type="Proteomes" id="UP000261278"/>
    </source>
</evidence>
<comment type="caution">
    <text evidence="8">The sequence shown here is derived from an EMBL/GenBank/DDBJ whole genome shotgun (WGS) entry which is preliminary data.</text>
</comment>
<feature type="domain" description="Tyr recombinase" evidence="6">
    <location>
        <begin position="215"/>
        <end position="400"/>
    </location>
</feature>
<dbReference type="PROSITE" id="PS51898">
    <property type="entry name" value="TYR_RECOMBINASE"/>
    <property type="match status" value="1"/>
</dbReference>
<dbReference type="SUPFAM" id="SSF56349">
    <property type="entry name" value="DNA breaking-rejoining enzymes"/>
    <property type="match status" value="1"/>
</dbReference>
<evidence type="ECO:0000256" key="2">
    <source>
        <dbReference type="ARBA" id="ARBA00022908"/>
    </source>
</evidence>
<dbReference type="InterPro" id="IPR050090">
    <property type="entry name" value="Tyrosine_recombinase_XerCD"/>
</dbReference>
<feature type="domain" description="Core-binding (CB)" evidence="7">
    <location>
        <begin position="113"/>
        <end position="192"/>
    </location>
</feature>
<dbReference type="GO" id="GO:0015074">
    <property type="term" value="P:DNA integration"/>
    <property type="evidence" value="ECO:0007669"/>
    <property type="project" value="UniProtKB-KW"/>
</dbReference>
<dbReference type="GO" id="GO:0003677">
    <property type="term" value="F:DNA binding"/>
    <property type="evidence" value="ECO:0007669"/>
    <property type="project" value="UniProtKB-UniRule"/>
</dbReference>
<organism evidence="8 9">
    <name type="scientific">Phocaeicola vulgatus</name>
    <name type="common">Bacteroides vulgatus</name>
    <dbReference type="NCBI Taxonomy" id="821"/>
    <lineage>
        <taxon>Bacteria</taxon>
        <taxon>Pseudomonadati</taxon>
        <taxon>Bacteroidota</taxon>
        <taxon>Bacteroidia</taxon>
        <taxon>Bacteroidales</taxon>
        <taxon>Bacteroidaceae</taxon>
        <taxon>Phocaeicola</taxon>
    </lineage>
</organism>
<reference evidence="8 9" key="1">
    <citation type="submission" date="2018-08" db="EMBL/GenBank/DDBJ databases">
        <title>A genome reference for cultivated species of the human gut microbiota.</title>
        <authorList>
            <person name="Zou Y."/>
            <person name="Xue W."/>
            <person name="Luo G."/>
        </authorList>
    </citation>
    <scope>NUCLEOTIDE SEQUENCE [LARGE SCALE GENOMIC DNA]</scope>
    <source>
        <strain evidence="8 9">TF05-18</strain>
    </source>
</reference>
<dbReference type="InterPro" id="IPR013762">
    <property type="entry name" value="Integrase-like_cat_sf"/>
</dbReference>
<dbReference type="EMBL" id="QSSN01000012">
    <property type="protein sequence ID" value="RGL85556.1"/>
    <property type="molecule type" value="Genomic_DNA"/>
</dbReference>
<dbReference type="PANTHER" id="PTHR30349:SF81">
    <property type="entry name" value="TYROSINE RECOMBINASE XERC"/>
    <property type="match status" value="1"/>
</dbReference>
<keyword evidence="2" id="KW-0229">DNA integration</keyword>
<evidence type="ECO:0000259" key="7">
    <source>
        <dbReference type="PROSITE" id="PS51900"/>
    </source>
</evidence>
<accession>A0A3E4T393</accession>
<dbReference type="GO" id="GO:0006310">
    <property type="term" value="P:DNA recombination"/>
    <property type="evidence" value="ECO:0007669"/>
    <property type="project" value="UniProtKB-KW"/>
</dbReference>
<dbReference type="InterPro" id="IPR044068">
    <property type="entry name" value="CB"/>
</dbReference>
<gene>
    <name evidence="8" type="ORF">DXC44_11475</name>
</gene>
<keyword evidence="3 5" id="KW-0238">DNA-binding</keyword>
<dbReference type="Pfam" id="PF00589">
    <property type="entry name" value="Phage_integrase"/>
    <property type="match status" value="1"/>
</dbReference>
<evidence type="ECO:0000256" key="3">
    <source>
        <dbReference type="ARBA" id="ARBA00023125"/>
    </source>
</evidence>
<dbReference type="PANTHER" id="PTHR30349">
    <property type="entry name" value="PHAGE INTEGRASE-RELATED"/>
    <property type="match status" value="1"/>
</dbReference>
<evidence type="ECO:0000256" key="4">
    <source>
        <dbReference type="ARBA" id="ARBA00023172"/>
    </source>
</evidence>
<dbReference type="InterPro" id="IPR010998">
    <property type="entry name" value="Integrase_recombinase_N"/>
</dbReference>
<dbReference type="PROSITE" id="PS51900">
    <property type="entry name" value="CB"/>
    <property type="match status" value="1"/>
</dbReference>
<dbReference type="Proteomes" id="UP000261278">
    <property type="component" value="Unassembled WGS sequence"/>
</dbReference>
<keyword evidence="4" id="KW-0233">DNA recombination</keyword>